<organism evidence="1 2">
    <name type="scientific">Aristaeella hokkaidonensis</name>
    <dbReference type="NCBI Taxonomy" id="3046382"/>
    <lineage>
        <taxon>Bacteria</taxon>
        <taxon>Bacillati</taxon>
        <taxon>Bacillota</taxon>
        <taxon>Clostridia</taxon>
        <taxon>Eubacteriales</taxon>
        <taxon>Aristaeellaceae</taxon>
        <taxon>Aristaeella</taxon>
    </lineage>
</organism>
<reference evidence="1" key="1">
    <citation type="submission" date="2021-01" db="EMBL/GenBank/DDBJ databases">
        <title>Complete genome sequence of Clostridiales bacterium R-7.</title>
        <authorList>
            <person name="Mahoney-Kurpe S.C."/>
            <person name="Palevich N."/>
            <person name="Koike S."/>
            <person name="Moon C.D."/>
            <person name="Attwood G.T."/>
        </authorList>
    </citation>
    <scope>NUCLEOTIDE SEQUENCE</scope>
    <source>
        <strain evidence="1">R-7</strain>
    </source>
</reference>
<sequence length="329" mass="37093">MNKKISANELRESLDRHASYLKANPWLAQGIIASEMKGETKVKRKWTKSLVLALAMILTLGTVAYGVTSLYRTVNWKGETNADAQDPVIVEGDPEIAGALEDLQNEMAAKPEDEFVTAWYDDGTGENELDILNTESFPAKKEFRNVEDFLEYMSGVETLTAPSWLPEGEYESFRAEVYFACRGSGDYELIESGKRGPMGYNRFRIAQEDAVPFEYRVSLTMQHGNGYVIHATLWPEEGEAATLLSEGETAEAVAVKGMEDAVLFPDRKSTEDTDLAMRRALKEPVTLKRPYYRDGPQENDVREFSDEHIYIWKGGDKELEDVLKIFNGE</sequence>
<evidence type="ECO:0000313" key="2">
    <source>
        <dbReference type="Proteomes" id="UP000682782"/>
    </source>
</evidence>
<dbReference type="Proteomes" id="UP000682782">
    <property type="component" value="Chromosome"/>
</dbReference>
<proteinExistence type="predicted"/>
<evidence type="ECO:0000313" key="1">
    <source>
        <dbReference type="EMBL" id="QUC66387.1"/>
    </source>
</evidence>
<accession>A0AC61MV93</accession>
<name>A0AC61MV93_9FIRM</name>
<protein>
    <submittedName>
        <fullName evidence="1">Uncharacterized protein</fullName>
    </submittedName>
</protein>
<keyword evidence="2" id="KW-1185">Reference proteome</keyword>
<dbReference type="EMBL" id="CP068393">
    <property type="protein sequence ID" value="QUC66387.1"/>
    <property type="molecule type" value="Genomic_DNA"/>
</dbReference>
<gene>
    <name evidence="1" type="ORF">JYE49_11020</name>
</gene>